<dbReference type="GO" id="GO:0005886">
    <property type="term" value="C:plasma membrane"/>
    <property type="evidence" value="ECO:0007669"/>
    <property type="project" value="UniProtKB-SubCell"/>
</dbReference>
<evidence type="ECO:0000256" key="2">
    <source>
        <dbReference type="ARBA" id="ARBA00022475"/>
    </source>
</evidence>
<accession>A0AAU9VXB1</accession>
<feature type="transmembrane region" description="Helical" evidence="7">
    <location>
        <begin position="32"/>
        <end position="52"/>
    </location>
</feature>
<evidence type="ECO:0000256" key="1">
    <source>
        <dbReference type="ARBA" id="ARBA00004651"/>
    </source>
</evidence>
<keyword evidence="3 6" id="KW-0812">Transmembrane</keyword>
<protein>
    <recommendedName>
        <fullName evidence="8">G-protein coupled receptors family 1 profile domain-containing protein</fullName>
    </recommendedName>
</protein>
<dbReference type="PANTHER" id="PTHR22750">
    <property type="entry name" value="G-PROTEIN COUPLED RECEPTOR"/>
    <property type="match status" value="1"/>
</dbReference>
<dbReference type="Proteomes" id="UP001159428">
    <property type="component" value="Unassembled WGS sequence"/>
</dbReference>
<evidence type="ECO:0000256" key="7">
    <source>
        <dbReference type="SAM" id="Phobius"/>
    </source>
</evidence>
<feature type="domain" description="G-protein coupled receptors family 1 profile" evidence="8">
    <location>
        <begin position="44"/>
        <end position="284"/>
    </location>
</feature>
<proteinExistence type="inferred from homology"/>
<keyword evidence="2" id="KW-1003">Cell membrane</keyword>
<dbReference type="PROSITE" id="PS00237">
    <property type="entry name" value="G_PROTEIN_RECEP_F1_1"/>
    <property type="match status" value="1"/>
</dbReference>
<dbReference type="CDD" id="cd00637">
    <property type="entry name" value="7tm_classA_rhodopsin-like"/>
    <property type="match status" value="1"/>
</dbReference>
<dbReference type="InterPro" id="IPR017452">
    <property type="entry name" value="GPCR_Rhodpsn_7TM"/>
</dbReference>
<dbReference type="Pfam" id="PF00001">
    <property type="entry name" value="7tm_1"/>
    <property type="match status" value="2"/>
</dbReference>
<feature type="transmembrane region" description="Helical" evidence="7">
    <location>
        <begin position="233"/>
        <end position="259"/>
    </location>
</feature>
<evidence type="ECO:0000313" key="10">
    <source>
        <dbReference type="Proteomes" id="UP001159428"/>
    </source>
</evidence>
<evidence type="ECO:0000313" key="9">
    <source>
        <dbReference type="EMBL" id="CAH3039592.1"/>
    </source>
</evidence>
<dbReference type="Gene3D" id="1.20.1070.10">
    <property type="entry name" value="Rhodopsin 7-helix transmembrane proteins"/>
    <property type="match status" value="1"/>
</dbReference>
<keyword evidence="5 7" id="KW-0472">Membrane</keyword>
<keyword evidence="10" id="KW-1185">Reference proteome</keyword>
<feature type="transmembrane region" description="Helical" evidence="7">
    <location>
        <begin position="104"/>
        <end position="125"/>
    </location>
</feature>
<evidence type="ECO:0000256" key="3">
    <source>
        <dbReference type="ARBA" id="ARBA00022692"/>
    </source>
</evidence>
<evidence type="ECO:0000259" key="8">
    <source>
        <dbReference type="PROSITE" id="PS50262"/>
    </source>
</evidence>
<dbReference type="PRINTS" id="PR00237">
    <property type="entry name" value="GPCRRHODOPSN"/>
</dbReference>
<feature type="transmembrane region" description="Helical" evidence="7">
    <location>
        <begin position="146"/>
        <end position="167"/>
    </location>
</feature>
<keyword evidence="6" id="KW-0675">Receptor</keyword>
<evidence type="ECO:0000256" key="4">
    <source>
        <dbReference type="ARBA" id="ARBA00022989"/>
    </source>
</evidence>
<sequence>MQNLSCDILVLQFFPSITEVEDLRSTYITNCVFNILLCHTAVMMNIAAIYAIKKTSCLPKTLETLLLSLAASDVGVGLLSQPFYTWLLVKGLSKAIPNCSTYMVFDAIIGMFTITSFLGVLAVSADRFLAIHLHLRYQELVTHKRVVTSVVSLWLASVSVSVIVLWLSPHVKYLIMCVGGLVGLFLTTIAYSKIYLTVRRLKNDIEGGEVRQEAYNGEGANFANVLKTTVGIFYVYVVFWACYAPFFISTSSMIIYGRTTPLKGFFVWSLTLAYLNSTLNPVIYCWKMRHIRNAIMDTLRGVCSARN</sequence>
<dbReference type="AlphaFoldDB" id="A0AAU9VXB1"/>
<feature type="transmembrane region" description="Helical" evidence="7">
    <location>
        <begin position="265"/>
        <end position="286"/>
    </location>
</feature>
<dbReference type="GO" id="GO:0004930">
    <property type="term" value="F:G protein-coupled receptor activity"/>
    <property type="evidence" value="ECO:0007669"/>
    <property type="project" value="UniProtKB-KW"/>
</dbReference>
<keyword evidence="6" id="KW-0297">G-protein coupled receptor</keyword>
<comment type="subcellular location">
    <subcellularLocation>
        <location evidence="1">Cell membrane</location>
        <topology evidence="1">Multi-pass membrane protein</topology>
    </subcellularLocation>
</comment>
<evidence type="ECO:0000256" key="5">
    <source>
        <dbReference type="ARBA" id="ARBA00023136"/>
    </source>
</evidence>
<feature type="transmembrane region" description="Helical" evidence="7">
    <location>
        <begin position="173"/>
        <end position="192"/>
    </location>
</feature>
<comment type="similarity">
    <text evidence="6">Belongs to the G-protein coupled receptor 1 family.</text>
</comment>
<name>A0AAU9VXB1_9CNID</name>
<reference evidence="9 10" key="1">
    <citation type="submission" date="2022-05" db="EMBL/GenBank/DDBJ databases">
        <authorList>
            <consortium name="Genoscope - CEA"/>
            <person name="William W."/>
        </authorList>
    </citation>
    <scope>NUCLEOTIDE SEQUENCE [LARGE SCALE GENOMIC DNA]</scope>
</reference>
<organism evidence="9 10">
    <name type="scientific">Pocillopora meandrina</name>
    <dbReference type="NCBI Taxonomy" id="46732"/>
    <lineage>
        <taxon>Eukaryota</taxon>
        <taxon>Metazoa</taxon>
        <taxon>Cnidaria</taxon>
        <taxon>Anthozoa</taxon>
        <taxon>Hexacorallia</taxon>
        <taxon>Scleractinia</taxon>
        <taxon>Astrocoeniina</taxon>
        <taxon>Pocilloporidae</taxon>
        <taxon>Pocillopora</taxon>
    </lineage>
</organism>
<dbReference type="PROSITE" id="PS50262">
    <property type="entry name" value="G_PROTEIN_RECEP_F1_2"/>
    <property type="match status" value="1"/>
</dbReference>
<evidence type="ECO:0000256" key="6">
    <source>
        <dbReference type="RuleBase" id="RU000688"/>
    </source>
</evidence>
<keyword evidence="4 7" id="KW-1133">Transmembrane helix</keyword>
<keyword evidence="6" id="KW-0807">Transducer</keyword>
<dbReference type="SUPFAM" id="SSF81321">
    <property type="entry name" value="Family A G protein-coupled receptor-like"/>
    <property type="match status" value="1"/>
</dbReference>
<dbReference type="EMBL" id="CALNXJ010000005">
    <property type="protein sequence ID" value="CAH3039592.1"/>
    <property type="molecule type" value="Genomic_DNA"/>
</dbReference>
<feature type="non-terminal residue" evidence="9">
    <location>
        <position position="307"/>
    </location>
</feature>
<comment type="caution">
    <text evidence="9">The sequence shown here is derived from an EMBL/GenBank/DDBJ whole genome shotgun (WGS) entry which is preliminary data.</text>
</comment>
<gene>
    <name evidence="9" type="ORF">PMEA_00026220</name>
</gene>
<dbReference type="InterPro" id="IPR000276">
    <property type="entry name" value="GPCR_Rhodpsn"/>
</dbReference>